<organism evidence="2 3">
    <name type="scientific">Australozyma saopauloensis</name>
    <dbReference type="NCBI Taxonomy" id="291208"/>
    <lineage>
        <taxon>Eukaryota</taxon>
        <taxon>Fungi</taxon>
        <taxon>Dikarya</taxon>
        <taxon>Ascomycota</taxon>
        <taxon>Saccharomycotina</taxon>
        <taxon>Pichiomycetes</taxon>
        <taxon>Metschnikowiaceae</taxon>
        <taxon>Australozyma</taxon>
    </lineage>
</organism>
<reference evidence="2 3" key="1">
    <citation type="submission" date="2023-10" db="EMBL/GenBank/DDBJ databases">
        <title>Draft Genome Sequence of Candida saopaulonensis from a very Premature Infant with Sepsis.</title>
        <authorList>
            <person name="Ning Y."/>
            <person name="Dai R."/>
            <person name="Xiao M."/>
            <person name="Xu Y."/>
            <person name="Yan Q."/>
            <person name="Zhang L."/>
        </authorList>
    </citation>
    <scope>NUCLEOTIDE SEQUENCE [LARGE SCALE GENOMIC DNA]</scope>
    <source>
        <strain evidence="2 3">19XY460</strain>
    </source>
</reference>
<sequence>MIYCKVLHSLFLQPFRMKISLPILWLTTFLGVSFSLPVKPYYSIGGTSLEQRSVYDESANLLISDIGTDKRDIQALTLLFTQLNNTATIQLARGALQVELVRQQVISFVEAFIKEKGLTQILKSAGDSGLATDLVMLVVIHFEIYPGLIDIIKAYKASVKSGAFSGNGSGSSGGLLGSLFPWLNIGGNSSGNSSLLGGSTNSTNSTTGNTGNTGSSGGIFGNIPSFLDPFGIFNGGQTSSSSSPLSATQTTRGASTLAVSAATTSSRSSSTAGTGNIFGGVPILSNLFQNNAPTTSATVATVAATIQLTPTTRATTTSQLQNNLPLTGLGQTISTAAAPTLSVLTPLISTRTTAAPTSGTSSNNNNNNNGSGGLGGIIGGLGNLVGGLFSREQLEQFKDIDINEYSKREDVTPDQLFSAIMAKVVLEKKDVNLLNLGSIYQAIISIIGTDSNIEEIFESLLKSGLAVNVVYNALIDDGFYTFVVELLNDLISKKIITLSILWNSLLQSGVVPQVAGIIIGNKAYLNAVFRFIGGILSGQVPIFGLYLAITS</sequence>
<evidence type="ECO:0000313" key="2">
    <source>
        <dbReference type="EMBL" id="WPK25714.1"/>
    </source>
</evidence>
<dbReference type="KEGG" id="asau:88174105"/>
<keyword evidence="1" id="KW-0472">Membrane</keyword>
<feature type="transmembrane region" description="Helical" evidence="1">
    <location>
        <begin position="527"/>
        <end position="549"/>
    </location>
</feature>
<evidence type="ECO:0000256" key="1">
    <source>
        <dbReference type="SAM" id="Phobius"/>
    </source>
</evidence>
<keyword evidence="3" id="KW-1185">Reference proteome</keyword>
<dbReference type="AlphaFoldDB" id="A0AAX4HBC1"/>
<dbReference type="GeneID" id="88174105"/>
<proteinExistence type="predicted"/>
<keyword evidence="1" id="KW-0812">Transmembrane</keyword>
<name>A0AAX4HBC1_9ASCO</name>
<accession>A0AAX4HBC1</accession>
<feature type="transmembrane region" description="Helical" evidence="1">
    <location>
        <begin position="500"/>
        <end position="520"/>
    </location>
</feature>
<dbReference type="Proteomes" id="UP001338582">
    <property type="component" value="Chromosome 4"/>
</dbReference>
<keyword evidence="1" id="KW-1133">Transmembrane helix</keyword>
<dbReference type="EMBL" id="CP138897">
    <property type="protein sequence ID" value="WPK25714.1"/>
    <property type="molecule type" value="Genomic_DNA"/>
</dbReference>
<gene>
    <name evidence="2" type="ORF">PUMCH_003041</name>
</gene>
<dbReference type="RefSeq" id="XP_062878096.1">
    <property type="nucleotide sequence ID" value="XM_063022026.1"/>
</dbReference>
<protein>
    <submittedName>
        <fullName evidence="2">Uncharacterized protein</fullName>
    </submittedName>
</protein>
<evidence type="ECO:0000313" key="3">
    <source>
        <dbReference type="Proteomes" id="UP001338582"/>
    </source>
</evidence>